<dbReference type="SUPFAM" id="SSF54060">
    <property type="entry name" value="His-Me finger endonucleases"/>
    <property type="match status" value="1"/>
</dbReference>
<dbReference type="InterPro" id="IPR040255">
    <property type="entry name" value="Non-specific_endonuclease"/>
</dbReference>
<dbReference type="GO" id="GO:0005743">
    <property type="term" value="C:mitochondrial inner membrane"/>
    <property type="evidence" value="ECO:0007669"/>
    <property type="project" value="TreeGrafter"/>
</dbReference>
<dbReference type="EnsemblMetazoa" id="CapteT170174">
    <property type="protein sequence ID" value="CapteP170174"/>
    <property type="gene ID" value="CapteG170174"/>
</dbReference>
<dbReference type="EMBL" id="AMQN01003072">
    <property type="status" value="NOT_ANNOTATED_CDS"/>
    <property type="molecule type" value="Genomic_DNA"/>
</dbReference>
<dbReference type="GO" id="GO:0004521">
    <property type="term" value="F:RNA endonuclease activity"/>
    <property type="evidence" value="ECO:0007669"/>
    <property type="project" value="TreeGrafter"/>
</dbReference>
<protein>
    <recommendedName>
        <fullName evidence="9">DNA/RNA non-specific endonuclease domain-containing protein</fullName>
    </recommendedName>
</protein>
<feature type="domain" description="DNA/RNA non-specific endonuclease/pyrophosphatase/phosphodiesterase" evidence="5">
    <location>
        <begin position="32"/>
        <end position="253"/>
    </location>
</feature>
<dbReference type="InterPro" id="IPR044929">
    <property type="entry name" value="DNA/RNA_non-sp_Endonuclease_sf"/>
</dbReference>
<organism evidence="6">
    <name type="scientific">Capitella teleta</name>
    <name type="common">Polychaete worm</name>
    <dbReference type="NCBI Taxonomy" id="283909"/>
    <lineage>
        <taxon>Eukaryota</taxon>
        <taxon>Metazoa</taxon>
        <taxon>Spiralia</taxon>
        <taxon>Lophotrochozoa</taxon>
        <taxon>Annelida</taxon>
        <taxon>Polychaeta</taxon>
        <taxon>Sedentaria</taxon>
        <taxon>Scolecida</taxon>
        <taxon>Capitellidae</taxon>
        <taxon>Capitella</taxon>
    </lineage>
</organism>
<feature type="binding site" evidence="3">
    <location>
        <position position="127"/>
    </location>
    <ligand>
        <name>Mg(2+)</name>
        <dbReference type="ChEBI" id="CHEBI:18420"/>
        <note>catalytic</note>
    </ligand>
</feature>
<dbReference type="OrthoDB" id="5418055at2759"/>
<dbReference type="Pfam" id="PF18026">
    <property type="entry name" value="Exog_C"/>
    <property type="match status" value="1"/>
</dbReference>
<dbReference type="AlphaFoldDB" id="R7THS4"/>
<dbReference type="EMBL" id="KB310836">
    <property type="protein sequence ID" value="ELT90650.1"/>
    <property type="molecule type" value="Genomic_DNA"/>
</dbReference>
<evidence type="ECO:0000256" key="2">
    <source>
        <dbReference type="PIRSR" id="PIRSR640255-1"/>
    </source>
</evidence>
<dbReference type="GO" id="GO:0006309">
    <property type="term" value="P:apoptotic DNA fragmentation"/>
    <property type="evidence" value="ECO:0007669"/>
    <property type="project" value="TreeGrafter"/>
</dbReference>
<evidence type="ECO:0000256" key="3">
    <source>
        <dbReference type="PIRSR" id="PIRSR640255-2"/>
    </source>
</evidence>
<dbReference type="GO" id="GO:0005634">
    <property type="term" value="C:nucleus"/>
    <property type="evidence" value="ECO:0007669"/>
    <property type="project" value="TreeGrafter"/>
</dbReference>
<evidence type="ECO:0000313" key="6">
    <source>
        <dbReference type="EMBL" id="ELT90650.1"/>
    </source>
</evidence>
<evidence type="ECO:0000256" key="1">
    <source>
        <dbReference type="ARBA" id="ARBA00010052"/>
    </source>
</evidence>
<dbReference type="HOGENOM" id="CLU_055174_3_0_1"/>
<dbReference type="CDD" id="cd00091">
    <property type="entry name" value="NUC"/>
    <property type="match status" value="1"/>
</dbReference>
<keyword evidence="8" id="KW-1185">Reference proteome</keyword>
<evidence type="ECO:0000313" key="7">
    <source>
        <dbReference type="EnsemblMetazoa" id="CapteP170174"/>
    </source>
</evidence>
<dbReference type="Pfam" id="PF01223">
    <property type="entry name" value="Endonuclease_NS"/>
    <property type="match status" value="1"/>
</dbReference>
<dbReference type="PANTHER" id="PTHR13966">
    <property type="entry name" value="ENDONUCLEASE RELATED"/>
    <property type="match status" value="1"/>
</dbReference>
<feature type="active site" description="Proton acceptor" evidence="2">
    <location>
        <position position="96"/>
    </location>
</feature>
<dbReference type="Proteomes" id="UP000014760">
    <property type="component" value="Unassembled WGS sequence"/>
</dbReference>
<sequence length="322" mass="36704">MLIILNSHLILAERGRQILKYGVPIQAPLVSYNKNHSLHYDQAKKIPSWVAEHLTAWNLKGGAERQKCNFRSDASLPEMFRSKNEDYRGSGWSRGHMAPAADHKLDQAAMNETFLLTNILPQDISNNSGFWNRFELFCRDLTKKYEDVRIISGHLMMPNGKEDVTVSIGGEKKTITQKFIKYPVIGESEVAVPTHLFKVIVADESSKGPSSLGAFIVPNEPISREHKLTEYQVPLEEIEKRSGFELLPALDKSKTKDLCSDDGCQLMSFEKFELYFIGRRIKGATTMNRLEKAWEELKIKKLTPDKDLTTAYNEKKKELSQQ</sequence>
<gene>
    <name evidence="6" type="ORF">CAPTEDRAFT_170174</name>
</gene>
<dbReference type="Gene3D" id="3.40.570.10">
    <property type="entry name" value="Extracellular Endonuclease, subunit A"/>
    <property type="match status" value="1"/>
</dbReference>
<evidence type="ECO:0000259" key="4">
    <source>
        <dbReference type="SMART" id="SM00477"/>
    </source>
</evidence>
<evidence type="ECO:0000259" key="5">
    <source>
        <dbReference type="SMART" id="SM00892"/>
    </source>
</evidence>
<proteinExistence type="inferred from homology"/>
<dbReference type="OMA" id="TCKLMGF"/>
<dbReference type="GO" id="GO:0000014">
    <property type="term" value="F:single-stranded DNA endodeoxyribonuclease activity"/>
    <property type="evidence" value="ECO:0007669"/>
    <property type="project" value="TreeGrafter"/>
</dbReference>
<dbReference type="InterPro" id="IPR041003">
    <property type="entry name" value="Exog_C"/>
</dbReference>
<name>R7THS4_CAPTE</name>
<dbReference type="GO" id="GO:0003676">
    <property type="term" value="F:nucleic acid binding"/>
    <property type="evidence" value="ECO:0007669"/>
    <property type="project" value="InterPro"/>
</dbReference>
<dbReference type="STRING" id="283909.R7THS4"/>
<feature type="domain" description="ENPP1-3/EXOG-like endonuclease/phosphodiesterase" evidence="4">
    <location>
        <begin position="33"/>
        <end position="253"/>
    </location>
</feature>
<reference evidence="6 8" key="2">
    <citation type="journal article" date="2013" name="Nature">
        <title>Insights into bilaterian evolution from three spiralian genomes.</title>
        <authorList>
            <person name="Simakov O."/>
            <person name="Marletaz F."/>
            <person name="Cho S.J."/>
            <person name="Edsinger-Gonzales E."/>
            <person name="Havlak P."/>
            <person name="Hellsten U."/>
            <person name="Kuo D.H."/>
            <person name="Larsson T."/>
            <person name="Lv J."/>
            <person name="Arendt D."/>
            <person name="Savage R."/>
            <person name="Osoegawa K."/>
            <person name="de Jong P."/>
            <person name="Grimwood J."/>
            <person name="Chapman J.A."/>
            <person name="Shapiro H."/>
            <person name="Aerts A."/>
            <person name="Otillar R.P."/>
            <person name="Terry A.Y."/>
            <person name="Boore J.L."/>
            <person name="Grigoriev I.V."/>
            <person name="Lindberg D.R."/>
            <person name="Seaver E.C."/>
            <person name="Weisblat D.A."/>
            <person name="Putnam N.H."/>
            <person name="Rokhsar D.S."/>
        </authorList>
    </citation>
    <scope>NUCLEOTIDE SEQUENCE</scope>
    <source>
        <strain evidence="6 8">I ESC-2004</strain>
    </source>
</reference>
<dbReference type="SMART" id="SM00892">
    <property type="entry name" value="Endonuclease_NS"/>
    <property type="match status" value="1"/>
</dbReference>
<reference evidence="7" key="3">
    <citation type="submission" date="2015-06" db="UniProtKB">
        <authorList>
            <consortium name="EnsemblMetazoa"/>
        </authorList>
    </citation>
    <scope>IDENTIFICATION</scope>
</reference>
<dbReference type="SMART" id="SM00477">
    <property type="entry name" value="NUC"/>
    <property type="match status" value="1"/>
</dbReference>
<evidence type="ECO:0000313" key="8">
    <source>
        <dbReference type="Proteomes" id="UP000014760"/>
    </source>
</evidence>
<dbReference type="InterPro" id="IPR020821">
    <property type="entry name" value="ENPP1-3/EXOG-like_nuc-like"/>
</dbReference>
<dbReference type="PANTHER" id="PTHR13966:SF19">
    <property type="entry name" value="NUCLEASE EXOG, MITOCHONDRIAL"/>
    <property type="match status" value="1"/>
</dbReference>
<dbReference type="Gene3D" id="6.10.250.1250">
    <property type="match status" value="1"/>
</dbReference>
<comment type="similarity">
    <text evidence="1">Belongs to the DNA/RNA non-specific endonuclease family.</text>
</comment>
<keyword evidence="3" id="KW-0479">Metal-binding</keyword>
<evidence type="ECO:0008006" key="9">
    <source>
        <dbReference type="Google" id="ProtNLM"/>
    </source>
</evidence>
<dbReference type="GO" id="GO:0046872">
    <property type="term" value="F:metal ion binding"/>
    <property type="evidence" value="ECO:0007669"/>
    <property type="project" value="UniProtKB-KW"/>
</dbReference>
<dbReference type="InterPro" id="IPR001604">
    <property type="entry name" value="Endo_G_ENPP1-like_dom"/>
</dbReference>
<accession>R7THS4</accession>
<dbReference type="InterPro" id="IPR044925">
    <property type="entry name" value="His-Me_finger_sf"/>
</dbReference>
<reference evidence="8" key="1">
    <citation type="submission" date="2012-12" db="EMBL/GenBank/DDBJ databases">
        <authorList>
            <person name="Hellsten U."/>
            <person name="Grimwood J."/>
            <person name="Chapman J.A."/>
            <person name="Shapiro H."/>
            <person name="Aerts A."/>
            <person name="Otillar R.P."/>
            <person name="Terry A.Y."/>
            <person name="Boore J.L."/>
            <person name="Simakov O."/>
            <person name="Marletaz F."/>
            <person name="Cho S.-J."/>
            <person name="Edsinger-Gonzales E."/>
            <person name="Havlak P."/>
            <person name="Kuo D.-H."/>
            <person name="Larsson T."/>
            <person name="Lv J."/>
            <person name="Arendt D."/>
            <person name="Savage R."/>
            <person name="Osoegawa K."/>
            <person name="de Jong P."/>
            <person name="Lindberg D.R."/>
            <person name="Seaver E.C."/>
            <person name="Weisblat D.A."/>
            <person name="Putnam N.H."/>
            <person name="Grigoriev I.V."/>
            <person name="Rokhsar D.S."/>
        </authorList>
    </citation>
    <scope>NUCLEOTIDE SEQUENCE</scope>
    <source>
        <strain evidence="8">I ESC-2004</strain>
    </source>
</reference>